<evidence type="ECO:0000256" key="10">
    <source>
        <dbReference type="SAM" id="Phobius"/>
    </source>
</evidence>
<feature type="domain" description="ABC transmembrane type-1" evidence="12">
    <location>
        <begin position="22"/>
        <end position="330"/>
    </location>
</feature>
<gene>
    <name evidence="13" type="ORF">DFR47_102124</name>
</gene>
<reference evidence="13 14" key="1">
    <citation type="submission" date="2018-06" db="EMBL/GenBank/DDBJ databases">
        <title>Genomic Encyclopedia of Type Strains, Phase IV (KMG-IV): sequencing the most valuable type-strain genomes for metagenomic binning, comparative biology and taxonomic classification.</title>
        <authorList>
            <person name="Goeker M."/>
        </authorList>
    </citation>
    <scope>NUCLEOTIDE SEQUENCE [LARGE SCALE GENOMIC DNA]</scope>
    <source>
        <strain evidence="13 14">DSM 25619</strain>
    </source>
</reference>
<evidence type="ECO:0000256" key="1">
    <source>
        <dbReference type="ARBA" id="ARBA00004533"/>
    </source>
</evidence>
<feature type="transmembrane region" description="Helical" evidence="10">
    <location>
        <begin position="150"/>
        <end position="174"/>
    </location>
</feature>
<dbReference type="InterPro" id="IPR050835">
    <property type="entry name" value="ABC_transporter_sub-D"/>
</dbReference>
<feature type="transmembrane region" description="Helical" evidence="10">
    <location>
        <begin position="303"/>
        <end position="325"/>
    </location>
</feature>
<accession>A0A366E4V8</accession>
<proteinExistence type="inferred from homology"/>
<name>A0A366E4V8_9HYPH</name>
<dbReference type="Gene3D" id="3.40.50.300">
    <property type="entry name" value="P-loop containing nucleotide triphosphate hydrolases"/>
    <property type="match status" value="1"/>
</dbReference>
<comment type="subcellular location">
    <subcellularLocation>
        <location evidence="1">Cell inner membrane</location>
    </subcellularLocation>
    <subcellularLocation>
        <location evidence="2">Cell membrane</location>
        <topology evidence="2">Multi-pass membrane protein</topology>
    </subcellularLocation>
</comment>
<feature type="transmembrane region" description="Helical" evidence="10">
    <location>
        <begin position="269"/>
        <end position="291"/>
    </location>
</feature>
<dbReference type="InterPro" id="IPR011527">
    <property type="entry name" value="ABC1_TM_dom"/>
</dbReference>
<evidence type="ECO:0000256" key="5">
    <source>
        <dbReference type="ARBA" id="ARBA00022692"/>
    </source>
</evidence>
<evidence type="ECO:0000256" key="3">
    <source>
        <dbReference type="ARBA" id="ARBA00005417"/>
    </source>
</evidence>
<keyword evidence="9 10" id="KW-0472">Membrane</keyword>
<dbReference type="Proteomes" id="UP000252893">
    <property type="component" value="Unassembled WGS sequence"/>
</dbReference>
<keyword evidence="6" id="KW-0547">Nucleotide-binding</keyword>
<dbReference type="PROSITE" id="PS00211">
    <property type="entry name" value="ABC_TRANSPORTER_1"/>
    <property type="match status" value="1"/>
</dbReference>
<organism evidence="13 14">
    <name type="scientific">Pseudochrobactrum asaccharolyticum</name>
    <dbReference type="NCBI Taxonomy" id="354351"/>
    <lineage>
        <taxon>Bacteria</taxon>
        <taxon>Pseudomonadati</taxon>
        <taxon>Pseudomonadota</taxon>
        <taxon>Alphaproteobacteria</taxon>
        <taxon>Hyphomicrobiales</taxon>
        <taxon>Brucellaceae</taxon>
        <taxon>Pseudochrobactrum</taxon>
    </lineage>
</organism>
<dbReference type="PANTHER" id="PTHR11384:SF59">
    <property type="entry name" value="LYSOSOMAL COBALAMIN TRANSPORTER ABCD4"/>
    <property type="match status" value="1"/>
</dbReference>
<dbReference type="GO" id="GO:0140359">
    <property type="term" value="F:ABC-type transporter activity"/>
    <property type="evidence" value="ECO:0007669"/>
    <property type="project" value="InterPro"/>
</dbReference>
<dbReference type="RefSeq" id="WP_113943368.1">
    <property type="nucleotide sequence ID" value="NZ_JBHEEG010000002.1"/>
</dbReference>
<keyword evidence="4" id="KW-0813">Transport</keyword>
<dbReference type="GO" id="GO:0016887">
    <property type="term" value="F:ATP hydrolysis activity"/>
    <property type="evidence" value="ECO:0007669"/>
    <property type="project" value="InterPro"/>
</dbReference>
<dbReference type="InterPro" id="IPR036640">
    <property type="entry name" value="ABC1_TM_sf"/>
</dbReference>
<dbReference type="EMBL" id="QNRH01000002">
    <property type="protein sequence ID" value="RBO97342.1"/>
    <property type="molecule type" value="Genomic_DNA"/>
</dbReference>
<keyword evidence="5 10" id="KW-0812">Transmembrane</keyword>
<evidence type="ECO:0000313" key="14">
    <source>
        <dbReference type="Proteomes" id="UP000252893"/>
    </source>
</evidence>
<keyword evidence="14" id="KW-1185">Reference proteome</keyword>
<evidence type="ECO:0000259" key="11">
    <source>
        <dbReference type="PROSITE" id="PS50893"/>
    </source>
</evidence>
<evidence type="ECO:0000313" key="13">
    <source>
        <dbReference type="EMBL" id="RBO97342.1"/>
    </source>
</evidence>
<dbReference type="SMART" id="SM00382">
    <property type="entry name" value="AAA"/>
    <property type="match status" value="1"/>
</dbReference>
<dbReference type="InterPro" id="IPR027417">
    <property type="entry name" value="P-loop_NTPase"/>
</dbReference>
<dbReference type="Pfam" id="PF06472">
    <property type="entry name" value="ABC_membrane_2"/>
    <property type="match status" value="1"/>
</dbReference>
<dbReference type="Pfam" id="PF00005">
    <property type="entry name" value="ABC_tran"/>
    <property type="match status" value="1"/>
</dbReference>
<protein>
    <submittedName>
        <fullName evidence="13">Putative ATP-binding cassette transporter</fullName>
    </submittedName>
</protein>
<comment type="caution">
    <text evidence="13">The sequence shown here is derived from an EMBL/GenBank/DDBJ whole genome shotgun (WGS) entry which is preliminary data.</text>
</comment>
<evidence type="ECO:0000256" key="8">
    <source>
        <dbReference type="ARBA" id="ARBA00022989"/>
    </source>
</evidence>
<evidence type="ECO:0000259" key="12">
    <source>
        <dbReference type="PROSITE" id="PS50929"/>
    </source>
</evidence>
<dbReference type="Gene3D" id="1.20.1560.10">
    <property type="entry name" value="ABC transporter type 1, transmembrane domain"/>
    <property type="match status" value="1"/>
</dbReference>
<comment type="similarity">
    <text evidence="3">Belongs to the ABC transporter superfamily.</text>
</comment>
<feature type="transmembrane region" description="Helical" evidence="10">
    <location>
        <begin position="62"/>
        <end position="79"/>
    </location>
</feature>
<dbReference type="PANTHER" id="PTHR11384">
    <property type="entry name" value="ATP-BINDING CASSETTE, SUB-FAMILY D MEMBER"/>
    <property type="match status" value="1"/>
</dbReference>
<sequence>MHVLRQIYRLARLCIAGKGAKLSLLLLSLVIALDLAGVWFSIRMISWTADFYNALEKVDTETVITQIGLFALIVGSNSLRSLIGSYYQKILEIRWREVLTGKALDLWFTNKAYWHLTQGECSRDVDNPDQRIADDCKLFVRGFLSEGIELIGRVVGLFSYLVLLWSLSTFALSFTLLGFDITIPRYMVWAVFIYVGLSTMLTFVLGKPLKKLFEAQQKREADFRYSLARLRQSTEEIALLRGENAERDLLDRRFENVRANWRNLIIREFWLGCFTTPYQFTILRIPLFVALPAYLAKSVTLGGLMQVAGAFSNVATTLSWFVFYYKKLADLAATAGRLDVFLNAAQDAAQRRIAIEHSADTDEMLHIKDLHLTTPNGQTLLHLDQLTVKKGETVWLRAPSGFGKSTFYRAVAGFWPHGTGTISTNLHHALFLPQKPYFPQNDLYAAVSYPHPVTDFDKADLQQAIKDVGLGNSSAMSLEQEAQGHPLMISGLSGGELQRLSLARALIQKPQWLFLDEATSSLDKQAEAQLLQLLRTRLPETAIIIIAHSAMETSIKPRIIDLNILSVPASAAA</sequence>
<dbReference type="GO" id="GO:0005886">
    <property type="term" value="C:plasma membrane"/>
    <property type="evidence" value="ECO:0007669"/>
    <property type="project" value="UniProtKB-SubCell"/>
</dbReference>
<feature type="transmembrane region" description="Helical" evidence="10">
    <location>
        <begin position="186"/>
        <end position="206"/>
    </location>
</feature>
<keyword evidence="8 10" id="KW-1133">Transmembrane helix</keyword>
<dbReference type="SUPFAM" id="SSF90123">
    <property type="entry name" value="ABC transporter transmembrane region"/>
    <property type="match status" value="1"/>
</dbReference>
<dbReference type="PROSITE" id="PS50929">
    <property type="entry name" value="ABC_TM1F"/>
    <property type="match status" value="1"/>
</dbReference>
<evidence type="ECO:0000256" key="7">
    <source>
        <dbReference type="ARBA" id="ARBA00022840"/>
    </source>
</evidence>
<evidence type="ECO:0000256" key="9">
    <source>
        <dbReference type="ARBA" id="ARBA00023136"/>
    </source>
</evidence>
<dbReference type="InterPro" id="IPR003439">
    <property type="entry name" value="ABC_transporter-like_ATP-bd"/>
</dbReference>
<feature type="transmembrane region" description="Helical" evidence="10">
    <location>
        <begin position="21"/>
        <end position="42"/>
    </location>
</feature>
<dbReference type="GO" id="GO:0005524">
    <property type="term" value="F:ATP binding"/>
    <property type="evidence" value="ECO:0007669"/>
    <property type="project" value="UniProtKB-KW"/>
</dbReference>
<dbReference type="SUPFAM" id="SSF52540">
    <property type="entry name" value="P-loop containing nucleoside triphosphate hydrolases"/>
    <property type="match status" value="1"/>
</dbReference>
<dbReference type="AlphaFoldDB" id="A0A366E4V8"/>
<evidence type="ECO:0000256" key="6">
    <source>
        <dbReference type="ARBA" id="ARBA00022741"/>
    </source>
</evidence>
<dbReference type="OrthoDB" id="9810134at2"/>
<dbReference type="PROSITE" id="PS50893">
    <property type="entry name" value="ABC_TRANSPORTER_2"/>
    <property type="match status" value="1"/>
</dbReference>
<evidence type="ECO:0000256" key="4">
    <source>
        <dbReference type="ARBA" id="ARBA00022448"/>
    </source>
</evidence>
<dbReference type="InterPro" id="IPR003593">
    <property type="entry name" value="AAA+_ATPase"/>
</dbReference>
<evidence type="ECO:0000256" key="2">
    <source>
        <dbReference type="ARBA" id="ARBA00004651"/>
    </source>
</evidence>
<feature type="domain" description="ABC transporter" evidence="11">
    <location>
        <begin position="365"/>
        <end position="573"/>
    </location>
</feature>
<dbReference type="InterPro" id="IPR017871">
    <property type="entry name" value="ABC_transporter-like_CS"/>
</dbReference>
<keyword evidence="7 13" id="KW-0067">ATP-binding</keyword>